<evidence type="ECO:0000313" key="3">
    <source>
        <dbReference type="EMBL" id="SOE18204.1"/>
    </source>
</evidence>
<evidence type="ECO:0000313" key="4">
    <source>
        <dbReference type="Proteomes" id="UP000219465"/>
    </source>
</evidence>
<name>A0A286IFY7_9HYPH</name>
<dbReference type="OrthoDB" id="9771846at2"/>
<proteinExistence type="predicted"/>
<dbReference type="CDD" id="cd06533">
    <property type="entry name" value="Glyco_transf_WecG_TagA"/>
    <property type="match status" value="1"/>
</dbReference>
<accession>A0A286IFY7</accession>
<keyword evidence="2" id="KW-0808">Transferase</keyword>
<dbReference type="EMBL" id="OCPC01000004">
    <property type="protein sequence ID" value="SOE18204.1"/>
    <property type="molecule type" value="Genomic_DNA"/>
</dbReference>
<keyword evidence="4" id="KW-1185">Reference proteome</keyword>
<protein>
    <submittedName>
        <fullName evidence="3">Exopolysaccharide biosynthesis WecB/TagA/CpsF family protein</fullName>
    </submittedName>
</protein>
<reference evidence="4" key="1">
    <citation type="submission" date="2017-08" db="EMBL/GenBank/DDBJ databases">
        <authorList>
            <person name="Varghese N."/>
            <person name="Submissions S."/>
        </authorList>
    </citation>
    <scope>NUCLEOTIDE SEQUENCE [LARGE SCALE GENOMIC DNA]</scope>
    <source>
        <strain evidence="4">KCTC 23107</strain>
    </source>
</reference>
<evidence type="ECO:0000256" key="2">
    <source>
        <dbReference type="ARBA" id="ARBA00022679"/>
    </source>
</evidence>
<dbReference type="GO" id="GO:0016758">
    <property type="term" value="F:hexosyltransferase activity"/>
    <property type="evidence" value="ECO:0007669"/>
    <property type="project" value="TreeGrafter"/>
</dbReference>
<gene>
    <name evidence="3" type="ORF">SAMN05877838_3122</name>
</gene>
<keyword evidence="1" id="KW-0328">Glycosyltransferase</keyword>
<dbReference type="PANTHER" id="PTHR34136">
    <property type="match status" value="1"/>
</dbReference>
<dbReference type="AlphaFoldDB" id="A0A286IFY7"/>
<evidence type="ECO:0000256" key="1">
    <source>
        <dbReference type="ARBA" id="ARBA00022676"/>
    </source>
</evidence>
<dbReference type="InterPro" id="IPR004629">
    <property type="entry name" value="WecG_TagA_CpsF"/>
</dbReference>
<dbReference type="Pfam" id="PF03808">
    <property type="entry name" value="Glyco_tran_WecG"/>
    <property type="match status" value="1"/>
</dbReference>
<sequence>MPAMKNCQHRDIMGIRVAALEWSQALEQLNRVIDEDRPQQIFNFLNANNTNLAMRDPRYRQGLMRSEVLPDGVGVDIASRALHGSAFPANLNGTDFIPALLVHAARPLKVALIGARPEILDRAVSNFKAATPWHEFFPVSDGYFDLSDSARVLADLAAIDPDVTLIALGSPSQEIWIDSHIRPGHGRVVFGVGALFDFVSGAVPRAPRIIRDLRLEWVWRLVLEPSRLWRRYILGNPVFLCHLLRYKLSGAGRKSGLPA</sequence>
<organism evidence="3 4">
    <name type="scientific">Hoeflea halophila</name>
    <dbReference type="NCBI Taxonomy" id="714899"/>
    <lineage>
        <taxon>Bacteria</taxon>
        <taxon>Pseudomonadati</taxon>
        <taxon>Pseudomonadota</taxon>
        <taxon>Alphaproteobacteria</taxon>
        <taxon>Hyphomicrobiales</taxon>
        <taxon>Rhizobiaceae</taxon>
        <taxon>Hoeflea</taxon>
    </lineage>
</organism>
<dbReference type="Proteomes" id="UP000219465">
    <property type="component" value="Unassembled WGS sequence"/>
</dbReference>
<dbReference type="PANTHER" id="PTHR34136:SF1">
    <property type="entry name" value="UDP-N-ACETYL-D-MANNOSAMINURONIC ACID TRANSFERASE"/>
    <property type="match status" value="1"/>
</dbReference>
<dbReference type="NCBIfam" id="TIGR00696">
    <property type="entry name" value="wecG_tagA_cpsF"/>
    <property type="match status" value="1"/>
</dbReference>